<dbReference type="SUPFAM" id="SSF55347">
    <property type="entry name" value="Glyceraldehyde-3-phosphate dehydrogenase-like, C-terminal domain"/>
    <property type="match status" value="1"/>
</dbReference>
<dbReference type="InterPro" id="IPR036291">
    <property type="entry name" value="NAD(P)-bd_dom_sf"/>
</dbReference>
<dbReference type="Gene3D" id="3.30.360.10">
    <property type="entry name" value="Dihydrodipicolinate Reductase, domain 2"/>
    <property type="match status" value="1"/>
</dbReference>
<keyword evidence="5" id="KW-1185">Reference proteome</keyword>
<protein>
    <submittedName>
        <fullName evidence="4">Putative Rossmann-fold-type glycoside hydrolase</fullName>
    </submittedName>
</protein>
<dbReference type="NCBIfam" id="TIGR01409">
    <property type="entry name" value="TAT_signal_seq"/>
    <property type="match status" value="1"/>
</dbReference>
<dbReference type="InterPro" id="IPR000683">
    <property type="entry name" value="Gfo/Idh/MocA-like_OxRdtase_N"/>
</dbReference>
<evidence type="ECO:0000313" key="4">
    <source>
        <dbReference type="EMBL" id="QEL19532.1"/>
    </source>
</evidence>
<dbReference type="OrthoDB" id="253515at2"/>
<name>A0A5C1AP59_9BACT</name>
<evidence type="ECO:0000256" key="1">
    <source>
        <dbReference type="SAM" id="SignalP"/>
    </source>
</evidence>
<dbReference type="PANTHER" id="PTHR43818">
    <property type="entry name" value="BCDNA.GH03377"/>
    <property type="match status" value="1"/>
</dbReference>
<dbReference type="PROSITE" id="PS51318">
    <property type="entry name" value="TAT"/>
    <property type="match status" value="1"/>
</dbReference>
<organism evidence="4 5">
    <name type="scientific">Limnoglobus roseus</name>
    <dbReference type="NCBI Taxonomy" id="2598579"/>
    <lineage>
        <taxon>Bacteria</taxon>
        <taxon>Pseudomonadati</taxon>
        <taxon>Planctomycetota</taxon>
        <taxon>Planctomycetia</taxon>
        <taxon>Gemmatales</taxon>
        <taxon>Gemmataceae</taxon>
        <taxon>Limnoglobus</taxon>
    </lineage>
</organism>
<dbReference type="PANTHER" id="PTHR43818:SF5">
    <property type="entry name" value="OXIDOREDUCTASE FAMILY PROTEIN"/>
    <property type="match status" value="1"/>
</dbReference>
<dbReference type="AlphaFoldDB" id="A0A5C1AP59"/>
<dbReference type="InterPro" id="IPR050463">
    <property type="entry name" value="Gfo/Idh/MocA_oxidrdct_glycsds"/>
</dbReference>
<dbReference type="Pfam" id="PF10518">
    <property type="entry name" value="TAT_signal"/>
    <property type="match status" value="1"/>
</dbReference>
<dbReference type="Pfam" id="PF01408">
    <property type="entry name" value="GFO_IDH_MocA"/>
    <property type="match status" value="1"/>
</dbReference>
<gene>
    <name evidence="4" type="ORF">PX52LOC_06607</name>
</gene>
<feature type="chain" id="PRO_5022950912" evidence="1">
    <location>
        <begin position="35"/>
        <end position="422"/>
    </location>
</feature>
<dbReference type="InterPro" id="IPR006311">
    <property type="entry name" value="TAT_signal"/>
</dbReference>
<evidence type="ECO:0000259" key="2">
    <source>
        <dbReference type="Pfam" id="PF01408"/>
    </source>
</evidence>
<dbReference type="InterPro" id="IPR055170">
    <property type="entry name" value="GFO_IDH_MocA-like_dom"/>
</dbReference>
<keyword evidence="1" id="KW-0732">Signal</keyword>
<evidence type="ECO:0000259" key="3">
    <source>
        <dbReference type="Pfam" id="PF22725"/>
    </source>
</evidence>
<sequence>MTQPATAHSSRRTFLKTTAATAAAATLAAPAVHAAGSDTLKIGLIGAGGRGRGAVRDAMMADPHVKLVAICDIFPDFRDAAHEALKKQFKDRVDVPEARLYSGFNGYKELIDNAGCDIVFLTTPPGFRPVHLAYAVDKGKHVFAEKPMAVDPVGVRSVMESAKKAKEKNLLCASGYCYRYEFGKRETVKRIHDGMIGDVVNIQATYNTGPIWYRDVGKDWDEMKVQIRNWYYYSWLSGDFIVEQHCHNLDKAMWVLKDELPIAATGLGGRQVRTDPKYGNIFDHFSTIFEYANGQRVFSYCRQMPKCFGEVSDIVFGSKGIAKLMGHTISAGSAKWTYGGEENDMYVQEHKDFIASLRAGKPINDMEIAAQSSMMGIIGREAGYSGKRLLWKDMMASTMSLAPKGYEWGPNAVPAVARPGAV</sequence>
<feature type="domain" description="GFO/IDH/MocA-like oxidoreductase" evidence="3">
    <location>
        <begin position="189"/>
        <end position="321"/>
    </location>
</feature>
<dbReference type="Pfam" id="PF22725">
    <property type="entry name" value="GFO_IDH_MocA_C3"/>
    <property type="match status" value="1"/>
</dbReference>
<dbReference type="KEGG" id="lrs:PX52LOC_06607"/>
<feature type="domain" description="Gfo/Idh/MocA-like oxidoreductase N-terminal" evidence="2">
    <location>
        <begin position="40"/>
        <end position="167"/>
    </location>
</feature>
<dbReference type="RefSeq" id="WP_149113911.1">
    <property type="nucleotide sequence ID" value="NZ_CP042425.1"/>
</dbReference>
<dbReference type="EMBL" id="CP042425">
    <property type="protein sequence ID" value="QEL19532.1"/>
    <property type="molecule type" value="Genomic_DNA"/>
</dbReference>
<reference evidence="5" key="1">
    <citation type="submission" date="2019-08" db="EMBL/GenBank/DDBJ databases">
        <title>Limnoglobus roseus gen. nov., sp. nov., a novel freshwater planctomycete with a giant genome from the family Gemmataceae.</title>
        <authorList>
            <person name="Kulichevskaya I.S."/>
            <person name="Naumoff D.G."/>
            <person name="Miroshnikov K."/>
            <person name="Ivanova A."/>
            <person name="Philippov D.A."/>
            <person name="Hakobyan A."/>
            <person name="Rijpstra I.C."/>
            <person name="Sinninghe Damste J.S."/>
            <person name="Liesack W."/>
            <person name="Dedysh S.N."/>
        </authorList>
    </citation>
    <scope>NUCLEOTIDE SEQUENCE [LARGE SCALE GENOMIC DNA]</scope>
    <source>
        <strain evidence="5">PX52</strain>
    </source>
</reference>
<proteinExistence type="predicted"/>
<feature type="signal peptide" evidence="1">
    <location>
        <begin position="1"/>
        <end position="34"/>
    </location>
</feature>
<dbReference type="GO" id="GO:0016787">
    <property type="term" value="F:hydrolase activity"/>
    <property type="evidence" value="ECO:0007669"/>
    <property type="project" value="UniProtKB-KW"/>
</dbReference>
<keyword evidence="4" id="KW-0378">Hydrolase</keyword>
<accession>A0A5C1AP59</accession>
<evidence type="ECO:0000313" key="5">
    <source>
        <dbReference type="Proteomes" id="UP000324974"/>
    </source>
</evidence>
<dbReference type="SUPFAM" id="SSF51735">
    <property type="entry name" value="NAD(P)-binding Rossmann-fold domains"/>
    <property type="match status" value="1"/>
</dbReference>
<dbReference type="Proteomes" id="UP000324974">
    <property type="component" value="Chromosome"/>
</dbReference>
<dbReference type="GO" id="GO:0000166">
    <property type="term" value="F:nucleotide binding"/>
    <property type="evidence" value="ECO:0007669"/>
    <property type="project" value="InterPro"/>
</dbReference>
<dbReference type="Gene3D" id="3.40.50.720">
    <property type="entry name" value="NAD(P)-binding Rossmann-like Domain"/>
    <property type="match status" value="1"/>
</dbReference>
<dbReference type="InterPro" id="IPR019546">
    <property type="entry name" value="TAT_signal_bac_arc"/>
</dbReference>